<reference evidence="5" key="1">
    <citation type="journal article" date="2019" name="Int. J. Syst. Evol. Microbiol.">
        <title>The Global Catalogue of Microorganisms (GCM) 10K type strain sequencing project: providing services to taxonomists for standard genome sequencing and annotation.</title>
        <authorList>
            <consortium name="The Broad Institute Genomics Platform"/>
            <consortium name="The Broad Institute Genome Sequencing Center for Infectious Disease"/>
            <person name="Wu L."/>
            <person name="Ma J."/>
        </authorList>
    </citation>
    <scope>NUCLEOTIDE SEQUENCE [LARGE SCALE GENOMIC DNA]</scope>
    <source>
        <strain evidence="5">CCUG 57113</strain>
    </source>
</reference>
<comment type="similarity">
    <text evidence="1 2">Belongs to the metallophosphoesterase superfamily. YfcE family.</text>
</comment>
<sequence length="170" mass="18652">MKVVVVSDTHMPRMSKKLPDRLLRELKDADAILHAGDWTKLSLYEELAAFAPTYGVAGNNDGEDIVKRFGLSRIVALGGCRIGIAHGHGGLKRAATEAHAVSFFKGEKLDAIVYGHSHIPVLKRLAVGGPLIFNPGSPTDKRRQERYSFGIFRIKEGQLSAKHVFYGDKS</sequence>
<evidence type="ECO:0000313" key="5">
    <source>
        <dbReference type="Proteomes" id="UP001596105"/>
    </source>
</evidence>
<dbReference type="RefSeq" id="WP_209749815.1">
    <property type="nucleotide sequence ID" value="NZ_JBHSMH010000120.1"/>
</dbReference>
<protein>
    <recommendedName>
        <fullName evidence="2">Phosphoesterase</fullName>
        <ecNumber evidence="2">3.1.4.-</ecNumber>
    </recommendedName>
</protein>
<feature type="domain" description="Calcineurin-like phosphoesterase" evidence="3">
    <location>
        <begin position="1"/>
        <end position="156"/>
    </location>
</feature>
<dbReference type="SUPFAM" id="SSF56300">
    <property type="entry name" value="Metallo-dependent phosphatases"/>
    <property type="match status" value="1"/>
</dbReference>
<dbReference type="NCBIfam" id="TIGR00040">
    <property type="entry name" value="yfcE"/>
    <property type="match status" value="1"/>
</dbReference>
<name>A0ABW0M2G3_9BACL</name>
<comment type="caution">
    <text evidence="4">The sequence shown here is derived from an EMBL/GenBank/DDBJ whole genome shotgun (WGS) entry which is preliminary data.</text>
</comment>
<dbReference type="EC" id="3.1.4.-" evidence="2"/>
<evidence type="ECO:0000259" key="3">
    <source>
        <dbReference type="Pfam" id="PF12850"/>
    </source>
</evidence>
<dbReference type="Proteomes" id="UP001596105">
    <property type="component" value="Unassembled WGS sequence"/>
</dbReference>
<evidence type="ECO:0000256" key="1">
    <source>
        <dbReference type="ARBA" id="ARBA00008950"/>
    </source>
</evidence>
<evidence type="ECO:0000313" key="4">
    <source>
        <dbReference type="EMBL" id="MFC5472265.1"/>
    </source>
</evidence>
<dbReference type="InterPro" id="IPR024654">
    <property type="entry name" value="Calcineurin-like_PHP_lpxH"/>
</dbReference>
<dbReference type="PANTHER" id="PTHR11124">
    <property type="entry name" value="VACUOLAR SORTING PROTEIN VPS29"/>
    <property type="match status" value="1"/>
</dbReference>
<dbReference type="InterPro" id="IPR029052">
    <property type="entry name" value="Metallo-depent_PP-like"/>
</dbReference>
<keyword evidence="5" id="KW-1185">Reference proteome</keyword>
<dbReference type="InterPro" id="IPR000979">
    <property type="entry name" value="Phosphodiesterase_MJ0936/Vps29"/>
</dbReference>
<organism evidence="4 5">
    <name type="scientific">Cohnella suwonensis</name>
    <dbReference type="NCBI Taxonomy" id="696072"/>
    <lineage>
        <taxon>Bacteria</taxon>
        <taxon>Bacillati</taxon>
        <taxon>Bacillota</taxon>
        <taxon>Bacilli</taxon>
        <taxon>Bacillales</taxon>
        <taxon>Paenibacillaceae</taxon>
        <taxon>Cohnella</taxon>
    </lineage>
</organism>
<gene>
    <name evidence="4" type="ORF">ACFPPD_26630</name>
</gene>
<comment type="cofactor">
    <cofactor evidence="2">
        <name>a divalent metal cation</name>
        <dbReference type="ChEBI" id="CHEBI:60240"/>
    </cofactor>
</comment>
<accession>A0ABW0M2G3</accession>
<dbReference type="Gene3D" id="3.60.21.10">
    <property type="match status" value="1"/>
</dbReference>
<keyword evidence="2" id="KW-0479">Metal-binding</keyword>
<evidence type="ECO:0000256" key="2">
    <source>
        <dbReference type="RuleBase" id="RU362039"/>
    </source>
</evidence>
<proteinExistence type="inferred from homology"/>
<dbReference type="Pfam" id="PF12850">
    <property type="entry name" value="Metallophos_2"/>
    <property type="match status" value="1"/>
</dbReference>
<dbReference type="EMBL" id="JBHSMH010000120">
    <property type="protein sequence ID" value="MFC5472265.1"/>
    <property type="molecule type" value="Genomic_DNA"/>
</dbReference>